<keyword evidence="2" id="KW-1185">Reference proteome</keyword>
<proteinExistence type="predicted"/>
<dbReference type="RefSeq" id="WP_213402682.1">
    <property type="nucleotide sequence ID" value="NZ_JAHBMK020000001.1"/>
</dbReference>
<evidence type="ECO:0000313" key="2">
    <source>
        <dbReference type="Proteomes" id="UP001177121"/>
    </source>
</evidence>
<dbReference type="Proteomes" id="UP001177121">
    <property type="component" value="Unassembled WGS sequence"/>
</dbReference>
<reference evidence="1" key="1">
    <citation type="submission" date="2023-07" db="EMBL/GenBank/DDBJ databases">
        <title>Biological control against Fusarium languescens, the causal agent of wilt in Jalapeno peppers, by a novel bacterial subspecies: Bacillus cabrialesii subsp. tritici TSO2.</title>
        <authorList>
            <person name="Montoya-Martinez A.C."/>
            <person name="Figueroa-Brambila K.M."/>
            <person name="Escalante-Beltran A."/>
            <person name="Lopez-Montoya N.D."/>
            <person name="Valenzuela-Ruiz V."/>
            <person name="Parra-Cota F.I."/>
            <person name="Estrada Alvarado M.I."/>
            <person name="De Los Santos Villalobos S."/>
        </authorList>
    </citation>
    <scope>NUCLEOTIDE SEQUENCE</scope>
    <source>
        <strain evidence="1">TSO2</strain>
    </source>
</reference>
<organism evidence="1 2">
    <name type="scientific">Bacillus cabrialesii subsp. tritici</name>
    <dbReference type="NCBI Taxonomy" id="2944916"/>
    <lineage>
        <taxon>Bacteria</taxon>
        <taxon>Bacillati</taxon>
        <taxon>Bacillota</taxon>
        <taxon>Bacilli</taxon>
        <taxon>Bacillales</taxon>
        <taxon>Bacillaceae</taxon>
        <taxon>Bacillus</taxon>
        <taxon>Bacillus cabrialesii</taxon>
    </lineage>
</organism>
<name>A0ABT9DG48_9BACI</name>
<gene>
    <name evidence="1" type="ORF">KHP33_002040</name>
</gene>
<accession>A0ABT9DG48</accession>
<evidence type="ECO:0000313" key="1">
    <source>
        <dbReference type="EMBL" id="MDO8223669.1"/>
    </source>
</evidence>
<dbReference type="EMBL" id="JAHBMK020000001">
    <property type="protein sequence ID" value="MDO8223669.1"/>
    <property type="molecule type" value="Genomic_DNA"/>
</dbReference>
<sequence length="85" mass="9314">MYKWLIIIVGSQSSTLAVHLEKRGKASIKNLAVIDLDEWPREILALSGGSSLDTERSAAQVEQLPFSDVGKICKGKRVICDGRLC</sequence>
<protein>
    <submittedName>
        <fullName evidence="1">Uncharacterized protein</fullName>
    </submittedName>
</protein>
<comment type="caution">
    <text evidence="1">The sequence shown here is derived from an EMBL/GenBank/DDBJ whole genome shotgun (WGS) entry which is preliminary data.</text>
</comment>